<protein>
    <submittedName>
        <fullName evidence="2">Uncharacterized protein</fullName>
    </submittedName>
</protein>
<accession>A0AA38VNB8</accession>
<dbReference type="EMBL" id="JANBVO010000021">
    <property type="protein sequence ID" value="KAJ9142752.1"/>
    <property type="molecule type" value="Genomic_DNA"/>
</dbReference>
<sequence>MPCLRGIEISVVAESATKRLPEFPHPDGSHVHLREPEGVYDGNVQSSKRPDTSLGAEHDPTWIQKTKPRISVYIPSVPALGVQFSLRYAVTRPPEGASLFFFKMLMNGRHITSWGFKFSVNGIGSVVRALFEPSNRHLHKQNGVVLRRVGIESRHFYFRSGEANQSVAEEGGLIEVEVFRAKGRRRRAAKLDQFRDQEEYGICAPTAGLLDKPEDVTFYDFFLIDPKDSPYATFRFHYRSWENLEELNLIPQADLSLSSSVAGVVPHHGSAEDPESTWAQQAWDSKFSTNLEAIDEAVFDEDADYRSAVHRNYGLPPL</sequence>
<keyword evidence="3" id="KW-1185">Reference proteome</keyword>
<name>A0AA38VNB8_9PEZI</name>
<evidence type="ECO:0000256" key="1">
    <source>
        <dbReference type="SAM" id="MobiDB-lite"/>
    </source>
</evidence>
<proteinExistence type="predicted"/>
<feature type="region of interest" description="Disordered" evidence="1">
    <location>
        <begin position="40"/>
        <end position="59"/>
    </location>
</feature>
<comment type="caution">
    <text evidence="2">The sequence shown here is derived from an EMBL/GenBank/DDBJ whole genome shotgun (WGS) entry which is preliminary data.</text>
</comment>
<reference evidence="2" key="1">
    <citation type="submission" date="2022-07" db="EMBL/GenBank/DDBJ databases">
        <title>Fungi with potential for degradation of polypropylene.</title>
        <authorList>
            <person name="Gostincar C."/>
        </authorList>
    </citation>
    <scope>NUCLEOTIDE SEQUENCE</scope>
    <source>
        <strain evidence="2">EXF-13308</strain>
    </source>
</reference>
<dbReference type="AlphaFoldDB" id="A0AA38VNB8"/>
<evidence type="ECO:0000313" key="3">
    <source>
        <dbReference type="Proteomes" id="UP001174694"/>
    </source>
</evidence>
<dbReference type="Proteomes" id="UP001174694">
    <property type="component" value="Unassembled WGS sequence"/>
</dbReference>
<organism evidence="2 3">
    <name type="scientific">Pleurostoma richardsiae</name>
    <dbReference type="NCBI Taxonomy" id="41990"/>
    <lineage>
        <taxon>Eukaryota</taxon>
        <taxon>Fungi</taxon>
        <taxon>Dikarya</taxon>
        <taxon>Ascomycota</taxon>
        <taxon>Pezizomycotina</taxon>
        <taxon>Sordariomycetes</taxon>
        <taxon>Sordariomycetidae</taxon>
        <taxon>Calosphaeriales</taxon>
        <taxon>Pleurostomataceae</taxon>
        <taxon>Pleurostoma</taxon>
    </lineage>
</organism>
<feature type="compositionally biased region" description="Basic and acidic residues" evidence="1">
    <location>
        <begin position="48"/>
        <end position="59"/>
    </location>
</feature>
<gene>
    <name evidence="2" type="ORF">NKR23_g7100</name>
</gene>
<evidence type="ECO:0000313" key="2">
    <source>
        <dbReference type="EMBL" id="KAJ9142752.1"/>
    </source>
</evidence>